<organism evidence="3 4">
    <name type="scientific">Dyadobacter soli</name>
    <dbReference type="NCBI Taxonomy" id="659014"/>
    <lineage>
        <taxon>Bacteria</taxon>
        <taxon>Pseudomonadati</taxon>
        <taxon>Bacteroidota</taxon>
        <taxon>Cytophagia</taxon>
        <taxon>Cytophagales</taxon>
        <taxon>Spirosomataceae</taxon>
        <taxon>Dyadobacter</taxon>
    </lineage>
</organism>
<gene>
    <name evidence="3" type="ORF">SAMN04487996_10151</name>
</gene>
<dbReference type="AlphaFoldDB" id="A0A1G6UUN5"/>
<feature type="compositionally biased region" description="Low complexity" evidence="1">
    <location>
        <begin position="204"/>
        <end position="220"/>
    </location>
</feature>
<evidence type="ECO:0000259" key="2">
    <source>
        <dbReference type="PROSITE" id="PS51301"/>
    </source>
</evidence>
<evidence type="ECO:0000313" key="3">
    <source>
        <dbReference type="EMBL" id="SDD44426.1"/>
    </source>
</evidence>
<dbReference type="Proteomes" id="UP000198748">
    <property type="component" value="Unassembled WGS sequence"/>
</dbReference>
<feature type="domain" description="KilA-N" evidence="2">
    <location>
        <begin position="1"/>
        <end position="59"/>
    </location>
</feature>
<evidence type="ECO:0000313" key="4">
    <source>
        <dbReference type="Proteomes" id="UP000198748"/>
    </source>
</evidence>
<dbReference type="InterPro" id="IPR017880">
    <property type="entry name" value="KilA_N"/>
</dbReference>
<dbReference type="EMBL" id="FNAN01000001">
    <property type="protein sequence ID" value="SDD44426.1"/>
    <property type="molecule type" value="Genomic_DNA"/>
</dbReference>
<sequence length="220" mass="25022">MNSFTLTPRKWIEATDAIGITSKSGRNGGTYAHKDIALEFCAWLSPAFKLLLLKEFQRLKEAETLNGKWDLRRYLSKVNYVLHTDAIKEDLIPHINISKEEERLVYANEADLLYIAIFAMTSKEWRRQNPELAAKGYNIRDVADTHQLIILANLESLNGMLINSGMLDTQERLKFLRKAAVTQLKSLKASRDLSHQLIESPHTSPKLPSISIKKSNSTDL</sequence>
<dbReference type="InterPro" id="IPR018004">
    <property type="entry name" value="KilA/APSES_HTH"/>
</dbReference>
<protein>
    <submittedName>
        <fullName evidence="3">KilA-N domain-containing protein</fullName>
    </submittedName>
</protein>
<evidence type="ECO:0000256" key="1">
    <source>
        <dbReference type="SAM" id="MobiDB-lite"/>
    </source>
</evidence>
<name>A0A1G6UUN5_9BACT</name>
<keyword evidence="4" id="KW-1185">Reference proteome</keyword>
<dbReference type="Pfam" id="PF04383">
    <property type="entry name" value="KilA-N"/>
    <property type="match status" value="1"/>
</dbReference>
<reference evidence="4" key="1">
    <citation type="submission" date="2016-10" db="EMBL/GenBank/DDBJ databases">
        <authorList>
            <person name="Varghese N."/>
            <person name="Submissions S."/>
        </authorList>
    </citation>
    <scope>NUCLEOTIDE SEQUENCE [LARGE SCALE GENOMIC DNA]</scope>
    <source>
        <strain evidence="4">DSM 25329</strain>
    </source>
</reference>
<accession>A0A1G6UUN5</accession>
<feature type="region of interest" description="Disordered" evidence="1">
    <location>
        <begin position="198"/>
        <end position="220"/>
    </location>
</feature>
<proteinExistence type="predicted"/>
<dbReference type="PROSITE" id="PS51301">
    <property type="entry name" value="KILA_N"/>
    <property type="match status" value="1"/>
</dbReference>
<dbReference type="SMART" id="SM01252">
    <property type="entry name" value="KilA-N"/>
    <property type="match status" value="1"/>
</dbReference>